<comment type="caution">
    <text evidence="2">The sequence shown here is derived from an EMBL/GenBank/DDBJ whole genome shotgun (WGS) entry which is preliminary data.</text>
</comment>
<gene>
    <name evidence="2" type="ORF">P9271_02685</name>
</gene>
<dbReference type="RefSeq" id="WP_328014841.1">
    <property type="nucleotide sequence ID" value="NZ_JARTFS010000002.1"/>
</dbReference>
<dbReference type="GO" id="GO:0004519">
    <property type="term" value="F:endonuclease activity"/>
    <property type="evidence" value="ECO:0007669"/>
    <property type="project" value="UniProtKB-KW"/>
</dbReference>
<keyword evidence="2" id="KW-0378">Hydrolase</keyword>
<keyword evidence="2" id="KW-0540">Nuclease</keyword>
<dbReference type="InterPro" id="IPR003615">
    <property type="entry name" value="HNH_nuc"/>
</dbReference>
<keyword evidence="2" id="KW-0255">Endonuclease</keyword>
<organism evidence="2 3">
    <name type="scientific">Metabacillus fastidiosus</name>
    <dbReference type="NCBI Taxonomy" id="1458"/>
    <lineage>
        <taxon>Bacteria</taxon>
        <taxon>Bacillati</taxon>
        <taxon>Bacillota</taxon>
        <taxon>Bacilli</taxon>
        <taxon>Bacillales</taxon>
        <taxon>Bacillaceae</taxon>
        <taxon>Metabacillus</taxon>
    </lineage>
</organism>
<proteinExistence type="predicted"/>
<dbReference type="CDD" id="cd00085">
    <property type="entry name" value="HNHc"/>
    <property type="match status" value="1"/>
</dbReference>
<accession>A0ABU6NSZ7</accession>
<reference evidence="2 3" key="1">
    <citation type="submission" date="2023-03" db="EMBL/GenBank/DDBJ databases">
        <title>Bacillus Genome Sequencing.</title>
        <authorList>
            <person name="Dunlap C."/>
        </authorList>
    </citation>
    <scope>NUCLEOTIDE SEQUENCE [LARGE SCALE GENOMIC DNA]</scope>
    <source>
        <strain evidence="2 3">NRS-1717</strain>
    </source>
</reference>
<dbReference type="Gene3D" id="1.10.30.50">
    <property type="match status" value="1"/>
</dbReference>
<evidence type="ECO:0000313" key="3">
    <source>
        <dbReference type="Proteomes" id="UP001342826"/>
    </source>
</evidence>
<dbReference type="EMBL" id="JARTFS010000002">
    <property type="protein sequence ID" value="MED4400264.1"/>
    <property type="molecule type" value="Genomic_DNA"/>
</dbReference>
<keyword evidence="3" id="KW-1185">Reference proteome</keyword>
<evidence type="ECO:0000313" key="2">
    <source>
        <dbReference type="EMBL" id="MED4400264.1"/>
    </source>
</evidence>
<evidence type="ECO:0000259" key="1">
    <source>
        <dbReference type="Pfam" id="PF13395"/>
    </source>
</evidence>
<name>A0ABU6NSZ7_9BACI</name>
<dbReference type="Pfam" id="PF13395">
    <property type="entry name" value="HNH_4"/>
    <property type="match status" value="1"/>
</dbReference>
<protein>
    <submittedName>
        <fullName evidence="2">HNH endonuclease signature motif containing protein</fullName>
    </submittedName>
</protein>
<sequence length="81" mass="9140">MTNLPLEIGDMEVHHIIPSSIGGDDSYRNLIFIKSDVHKLIHSTREATISSYLKKLNLDNKQLKKANVLREKAENLSIIVA</sequence>
<dbReference type="Proteomes" id="UP001342826">
    <property type="component" value="Unassembled WGS sequence"/>
</dbReference>
<feature type="domain" description="HNH nuclease" evidence="1">
    <location>
        <begin position="9"/>
        <end position="35"/>
    </location>
</feature>